<evidence type="ECO:0000313" key="1">
    <source>
        <dbReference type="EMBL" id="KAJ8034240.1"/>
    </source>
</evidence>
<name>A0A9Q1BWV4_HOLLE</name>
<sequence length="154" mass="18574">MEKIEEKVALCEKSFKDFSNAHEEYVSKLEEKQATEENKNYFQPKFEEYQQFLKEISDWMKGMEEDVKPQDSISQKLVSLPRRDIQIFDGKVQDYRAFIAAFEHNIEKFTENDQDRLYYLQQYTSGRPRELVRSCMGKDRNRGYDQARKELEEE</sequence>
<dbReference type="OrthoDB" id="8046937at2759"/>
<evidence type="ECO:0000313" key="2">
    <source>
        <dbReference type="Proteomes" id="UP001152320"/>
    </source>
</evidence>
<comment type="caution">
    <text evidence="1">The sequence shown here is derived from an EMBL/GenBank/DDBJ whole genome shotgun (WGS) entry which is preliminary data.</text>
</comment>
<dbReference type="EMBL" id="JAIZAY010000010">
    <property type="protein sequence ID" value="KAJ8034240.1"/>
    <property type="molecule type" value="Genomic_DNA"/>
</dbReference>
<proteinExistence type="predicted"/>
<reference evidence="1" key="1">
    <citation type="submission" date="2021-10" db="EMBL/GenBank/DDBJ databases">
        <title>Tropical sea cucumber genome reveals ecological adaptation and Cuvierian tubules defense mechanism.</title>
        <authorList>
            <person name="Chen T."/>
        </authorList>
    </citation>
    <scope>NUCLEOTIDE SEQUENCE</scope>
    <source>
        <strain evidence="1">Nanhai2018</strain>
        <tissue evidence="1">Muscle</tissue>
    </source>
</reference>
<dbReference type="PANTHER" id="PTHR47331">
    <property type="entry name" value="PHD-TYPE DOMAIN-CONTAINING PROTEIN"/>
    <property type="match status" value="1"/>
</dbReference>
<dbReference type="Proteomes" id="UP001152320">
    <property type="component" value="Chromosome 10"/>
</dbReference>
<accession>A0A9Q1BWV4</accession>
<keyword evidence="2" id="KW-1185">Reference proteome</keyword>
<protein>
    <submittedName>
        <fullName evidence="1">Uncharacterized protein</fullName>
    </submittedName>
</protein>
<gene>
    <name evidence="1" type="ORF">HOLleu_20993</name>
</gene>
<dbReference type="PANTHER" id="PTHR47331:SF1">
    <property type="entry name" value="GAG-LIKE PROTEIN"/>
    <property type="match status" value="1"/>
</dbReference>
<dbReference type="AlphaFoldDB" id="A0A9Q1BWV4"/>
<organism evidence="1 2">
    <name type="scientific">Holothuria leucospilota</name>
    <name type="common">Black long sea cucumber</name>
    <name type="synonym">Mertensiothuria leucospilota</name>
    <dbReference type="NCBI Taxonomy" id="206669"/>
    <lineage>
        <taxon>Eukaryota</taxon>
        <taxon>Metazoa</taxon>
        <taxon>Echinodermata</taxon>
        <taxon>Eleutherozoa</taxon>
        <taxon>Echinozoa</taxon>
        <taxon>Holothuroidea</taxon>
        <taxon>Aspidochirotacea</taxon>
        <taxon>Aspidochirotida</taxon>
        <taxon>Holothuriidae</taxon>
        <taxon>Holothuria</taxon>
    </lineage>
</organism>